<dbReference type="GeneID" id="92830743"/>
<feature type="compositionally biased region" description="Low complexity" evidence="1">
    <location>
        <begin position="545"/>
        <end position="579"/>
    </location>
</feature>
<accession>H5V3U3</accession>
<dbReference type="EMBL" id="BAFF01000008">
    <property type="protein sequence ID" value="GAB52651.1"/>
    <property type="molecule type" value="Genomic_DNA"/>
</dbReference>
<evidence type="ECO:0000256" key="1">
    <source>
        <dbReference type="SAM" id="MobiDB-lite"/>
    </source>
</evidence>
<keyword evidence="2" id="KW-0812">Transmembrane</keyword>
<dbReference type="eggNOG" id="COG2982">
    <property type="taxonomic scope" value="Bacteria"/>
</dbReference>
<evidence type="ECO:0000313" key="4">
    <source>
        <dbReference type="Proteomes" id="UP000010297"/>
    </source>
</evidence>
<dbReference type="Proteomes" id="UP000010297">
    <property type="component" value="Unassembled WGS sequence"/>
</dbReference>
<protein>
    <submittedName>
        <fullName evidence="3">Uncharacterized protein</fullName>
    </submittedName>
</protein>
<feature type="transmembrane region" description="Helical" evidence="2">
    <location>
        <begin position="7"/>
        <end position="26"/>
    </location>
</feature>
<dbReference type="AlphaFoldDB" id="H5V3U3"/>
<sequence>MKFLGKLIVALLVAVLVVIIGLYVLLQTRWGAAWITDWVNAHSDYHITFDEMDHSLSSPSHVMLKNVTFGRKGQPATLVAQNVDIGLSTRQITDPFHVDAIILRQGTLNISPETASIPFQADRLQLSDMAFNSPNSAWNLSAQRVNGGLTPWLPEAGRILGSKARIELSAGSLTLNGIPASNVLIQGDIDKDEVNFSTLGADVARGSLTGTARRNANGGWQVDNLRLSDIRLQSDKILIELLRPLVTLPSLKLGRVDVTDARLQGPNWAVTDLDMTLRDITFSNGDWQSEEGKLSFNASEFIYGSLHFFDPIANVNLSPQGLEISQLTSRWEGGMVRTRGTWTRSDKGLTLDDVAIAGLEYTLPEDWKAQWMTELPEWLTRVTVTKFTASRNLIIDIDPAFPFQVTALDGYGNQLQLARDRKWGIWSGSASLNAAAATFNRVDVRRPSIALSANTSTINVSELSAFVGKGLLEATATLSQQPDRQLALSLTGRAVPANVLENWGWPQIPIQGDANMRLAARAQLKANQPLKPTVNATLNITAANGQQQQQTMQAGVVAGSPATPAPAATPAAPSQAQPPQANPFQ</sequence>
<keyword evidence="2" id="KW-0472">Membrane</keyword>
<gene>
    <name evidence="3" type="primary">yicH</name>
    <name evidence="3" type="ORF">EH105704_08_00290</name>
</gene>
<evidence type="ECO:0000256" key="2">
    <source>
        <dbReference type="SAM" id="Phobius"/>
    </source>
</evidence>
<proteinExistence type="predicted"/>
<keyword evidence="2" id="KW-1133">Transmembrane helix</keyword>
<feature type="region of interest" description="Disordered" evidence="1">
    <location>
        <begin position="545"/>
        <end position="585"/>
    </location>
</feature>
<keyword evidence="4" id="KW-1185">Reference proteome</keyword>
<name>H5V3U3_ATLHE</name>
<comment type="caution">
    <text evidence="3">The sequence shown here is derived from an EMBL/GenBank/DDBJ whole genome shotgun (WGS) entry which is preliminary data.</text>
</comment>
<organism evidence="3 4">
    <name type="scientific">Atlantibacter hermannii NBRC 105704</name>
    <dbReference type="NCBI Taxonomy" id="1115512"/>
    <lineage>
        <taxon>Bacteria</taxon>
        <taxon>Pseudomonadati</taxon>
        <taxon>Pseudomonadota</taxon>
        <taxon>Gammaproteobacteria</taxon>
        <taxon>Enterobacterales</taxon>
        <taxon>Enterobacteriaceae</taxon>
        <taxon>Atlantibacter</taxon>
    </lineage>
</organism>
<reference evidence="3 4" key="1">
    <citation type="submission" date="2012-02" db="EMBL/GenBank/DDBJ databases">
        <title>Whole genome shotgun sequence of Escherichia hermannii NBRC 105704.</title>
        <authorList>
            <person name="Yoshida I."/>
            <person name="Hosoyama A."/>
            <person name="Tsuchikane K."/>
            <person name="Katsumata H."/>
            <person name="Yamazaki S."/>
            <person name="Fujita N."/>
        </authorList>
    </citation>
    <scope>NUCLEOTIDE SEQUENCE [LARGE SCALE GENOMIC DNA]</scope>
    <source>
        <strain evidence="3 4">NBRC 105704</strain>
    </source>
</reference>
<dbReference type="RefSeq" id="WP_002436651.1">
    <property type="nucleotide sequence ID" value="NZ_BAFF01000008.1"/>
</dbReference>
<evidence type="ECO:0000313" key="3">
    <source>
        <dbReference type="EMBL" id="GAB52651.1"/>
    </source>
</evidence>